<sequence>MTFRKGRGNVQFIQYSCVASQFNQVEDHLFPQRLEHTLLLTPDLESCLVETLPKSRPLGEMEGPRGTASRECLDVGEASGVFALDMSNVAEPGSPFESKTRGTEALSERVTKGVLFLHQRRQLRVQPFQRSTGGWFHDPGIAVLGVVYYTLSSTDSTGQSQQVVRVTPPKREFLNQPRRVVTSAK</sequence>
<comment type="caution">
    <text evidence="1">The sequence shown here is derived from an EMBL/GenBank/DDBJ whole genome shotgun (WGS) entry which is preliminary data.</text>
</comment>
<keyword evidence="2" id="KW-1185">Reference proteome</keyword>
<accession>A0AB34G696</accession>
<protein>
    <submittedName>
        <fullName evidence="1">Uncharacterized protein</fullName>
    </submittedName>
</protein>
<organism evidence="1 2">
    <name type="scientific">Purpureocillium lavendulum</name>
    <dbReference type="NCBI Taxonomy" id="1247861"/>
    <lineage>
        <taxon>Eukaryota</taxon>
        <taxon>Fungi</taxon>
        <taxon>Dikarya</taxon>
        <taxon>Ascomycota</taxon>
        <taxon>Pezizomycotina</taxon>
        <taxon>Sordariomycetes</taxon>
        <taxon>Hypocreomycetidae</taxon>
        <taxon>Hypocreales</taxon>
        <taxon>Ophiocordycipitaceae</taxon>
        <taxon>Purpureocillium</taxon>
    </lineage>
</organism>
<reference evidence="1" key="1">
    <citation type="submission" date="2023-01" db="EMBL/GenBank/DDBJ databases">
        <title>The growth and conidiation of Purpureocillium lavendulum are regulated by nitrogen source and histone H3K14 acetylation.</title>
        <authorList>
            <person name="Tang P."/>
            <person name="Han J."/>
            <person name="Zhang C."/>
            <person name="Tang P."/>
            <person name="Qi F."/>
            <person name="Zhang K."/>
            <person name="Liang L."/>
        </authorList>
    </citation>
    <scope>NUCLEOTIDE SEQUENCE</scope>
    <source>
        <strain evidence="1">YMF1.00683</strain>
    </source>
</reference>
<evidence type="ECO:0000313" key="2">
    <source>
        <dbReference type="Proteomes" id="UP001163105"/>
    </source>
</evidence>
<gene>
    <name evidence="1" type="ORF">O9K51_01038</name>
</gene>
<evidence type="ECO:0000313" key="1">
    <source>
        <dbReference type="EMBL" id="KAJ6446267.1"/>
    </source>
</evidence>
<name>A0AB34G696_9HYPO</name>
<dbReference type="Proteomes" id="UP001163105">
    <property type="component" value="Unassembled WGS sequence"/>
</dbReference>
<dbReference type="AlphaFoldDB" id="A0AB34G696"/>
<dbReference type="EMBL" id="JAQHRD010000001">
    <property type="protein sequence ID" value="KAJ6446267.1"/>
    <property type="molecule type" value="Genomic_DNA"/>
</dbReference>
<proteinExistence type="predicted"/>